<feature type="region of interest" description="Disordered" evidence="1">
    <location>
        <begin position="255"/>
        <end position="280"/>
    </location>
</feature>
<dbReference type="AlphaFoldDB" id="A0A812C633"/>
<protein>
    <submittedName>
        <fullName evidence="2">Uncharacterized protein</fullName>
    </submittedName>
</protein>
<sequence>MSDSGSDKETAAPIRKRKRVKRPEKWAQNVAKQLRNRGQAYTSVFTKKQVSARTIGKPCKDGCFDKVKRRVIEILFNEFWEIGNFDLQNAYIQKLVRPKEIKRRRKPKNPNAPGPIRSCSYEYTVIYSNTTYQVCKQGFLSIFGLKKARVETAMRKVTTTSAPTTDQRGKHNKRKMIVGVMAELVRKHIKSIPIVSSHYNRRYLDSSLNVNKLYGMYCQWMSTDHPDESKVKESYYRYVFNTEFNLFFQPTKADNRDHHHYNNNNNNDHHHSGQSTDNLQNTDQCQAPIIKDYVRPLAIAPSPIPTHHPQYYLV</sequence>
<feature type="compositionally biased region" description="Basic and acidic residues" evidence="1">
    <location>
        <begin position="1"/>
        <end position="10"/>
    </location>
</feature>
<evidence type="ECO:0000313" key="2">
    <source>
        <dbReference type="EMBL" id="CAE1256501.1"/>
    </source>
</evidence>
<dbReference type="Proteomes" id="UP000597762">
    <property type="component" value="Unassembled WGS sequence"/>
</dbReference>
<accession>A0A812C633</accession>
<evidence type="ECO:0000256" key="1">
    <source>
        <dbReference type="SAM" id="MobiDB-lite"/>
    </source>
</evidence>
<comment type="caution">
    <text evidence="2">The sequence shown here is derived from an EMBL/GenBank/DDBJ whole genome shotgun (WGS) entry which is preliminary data.</text>
</comment>
<organism evidence="2 3">
    <name type="scientific">Acanthosepion pharaonis</name>
    <name type="common">Pharaoh cuttlefish</name>
    <name type="synonym">Sepia pharaonis</name>
    <dbReference type="NCBI Taxonomy" id="158019"/>
    <lineage>
        <taxon>Eukaryota</taxon>
        <taxon>Metazoa</taxon>
        <taxon>Spiralia</taxon>
        <taxon>Lophotrochozoa</taxon>
        <taxon>Mollusca</taxon>
        <taxon>Cephalopoda</taxon>
        <taxon>Coleoidea</taxon>
        <taxon>Decapodiformes</taxon>
        <taxon>Sepiida</taxon>
        <taxon>Sepiina</taxon>
        <taxon>Sepiidae</taxon>
        <taxon>Acanthosepion</taxon>
    </lineage>
</organism>
<proteinExistence type="predicted"/>
<name>A0A812C633_ACAPH</name>
<gene>
    <name evidence="2" type="ORF">SPHA_30213</name>
</gene>
<dbReference type="PANTHER" id="PTHR10773">
    <property type="entry name" value="DNA-DIRECTED RNA POLYMERASES I, II, AND III SUBUNIT RPABC2"/>
    <property type="match status" value="1"/>
</dbReference>
<feature type="region of interest" description="Disordered" evidence="1">
    <location>
        <begin position="1"/>
        <end position="23"/>
    </location>
</feature>
<dbReference type="PANTHER" id="PTHR10773:SF19">
    <property type="match status" value="1"/>
</dbReference>
<dbReference type="OrthoDB" id="6151511at2759"/>
<evidence type="ECO:0000313" key="3">
    <source>
        <dbReference type="Proteomes" id="UP000597762"/>
    </source>
</evidence>
<keyword evidence="3" id="KW-1185">Reference proteome</keyword>
<reference evidence="2" key="1">
    <citation type="submission" date="2021-01" db="EMBL/GenBank/DDBJ databases">
        <authorList>
            <person name="Li R."/>
            <person name="Bekaert M."/>
        </authorList>
    </citation>
    <scope>NUCLEOTIDE SEQUENCE</scope>
    <source>
        <strain evidence="2">Farmed</strain>
    </source>
</reference>
<dbReference type="EMBL" id="CAHIKZ030001213">
    <property type="protein sequence ID" value="CAE1256501.1"/>
    <property type="molecule type" value="Genomic_DNA"/>
</dbReference>